<keyword evidence="3" id="KW-1185">Reference proteome</keyword>
<organism evidence="2 3">
    <name type="scientific">Portunus trituberculatus</name>
    <name type="common">Swimming crab</name>
    <name type="synonym">Neptunus trituberculatus</name>
    <dbReference type="NCBI Taxonomy" id="210409"/>
    <lineage>
        <taxon>Eukaryota</taxon>
        <taxon>Metazoa</taxon>
        <taxon>Ecdysozoa</taxon>
        <taxon>Arthropoda</taxon>
        <taxon>Crustacea</taxon>
        <taxon>Multicrustacea</taxon>
        <taxon>Malacostraca</taxon>
        <taxon>Eumalacostraca</taxon>
        <taxon>Eucarida</taxon>
        <taxon>Decapoda</taxon>
        <taxon>Pleocyemata</taxon>
        <taxon>Brachyura</taxon>
        <taxon>Eubrachyura</taxon>
        <taxon>Portunoidea</taxon>
        <taxon>Portunidae</taxon>
        <taxon>Portuninae</taxon>
        <taxon>Portunus</taxon>
    </lineage>
</organism>
<name>A0A5B7IY71_PORTR</name>
<proteinExistence type="predicted"/>
<gene>
    <name evidence="2" type="ORF">E2C01_081440</name>
</gene>
<accession>A0A5B7IY71</accession>
<feature type="region of interest" description="Disordered" evidence="1">
    <location>
        <begin position="1"/>
        <end position="21"/>
    </location>
</feature>
<evidence type="ECO:0000256" key="1">
    <source>
        <dbReference type="SAM" id="MobiDB-lite"/>
    </source>
</evidence>
<reference evidence="2 3" key="1">
    <citation type="submission" date="2019-05" db="EMBL/GenBank/DDBJ databases">
        <title>Another draft genome of Portunus trituberculatus and its Hox gene families provides insights of decapod evolution.</title>
        <authorList>
            <person name="Jeong J.-H."/>
            <person name="Song I."/>
            <person name="Kim S."/>
            <person name="Choi T."/>
            <person name="Kim D."/>
            <person name="Ryu S."/>
            <person name="Kim W."/>
        </authorList>
    </citation>
    <scope>NUCLEOTIDE SEQUENCE [LARGE SCALE GENOMIC DNA]</scope>
    <source>
        <tissue evidence="2">Muscle</tissue>
    </source>
</reference>
<evidence type="ECO:0000313" key="3">
    <source>
        <dbReference type="Proteomes" id="UP000324222"/>
    </source>
</evidence>
<dbReference type="EMBL" id="VSRR010071959">
    <property type="protein sequence ID" value="MPC86606.1"/>
    <property type="molecule type" value="Genomic_DNA"/>
</dbReference>
<sequence length="71" mass="6999">MIAPGRECAASGGMEGGLGSGRGREACLAGTGELGRGLVNGYGGEVDKGIIAGGHKAAARVWGHYNLISEA</sequence>
<dbReference type="AlphaFoldDB" id="A0A5B7IY71"/>
<dbReference type="Proteomes" id="UP000324222">
    <property type="component" value="Unassembled WGS sequence"/>
</dbReference>
<evidence type="ECO:0000313" key="2">
    <source>
        <dbReference type="EMBL" id="MPC86606.1"/>
    </source>
</evidence>
<comment type="caution">
    <text evidence="2">The sequence shown here is derived from an EMBL/GenBank/DDBJ whole genome shotgun (WGS) entry which is preliminary data.</text>
</comment>
<protein>
    <submittedName>
        <fullName evidence="2">Uncharacterized protein</fullName>
    </submittedName>
</protein>